<evidence type="ECO:0000313" key="4">
    <source>
        <dbReference type="Proteomes" id="UP000433876"/>
    </source>
</evidence>
<evidence type="ECO:0000256" key="1">
    <source>
        <dbReference type="SAM" id="MobiDB-lite"/>
    </source>
</evidence>
<feature type="domain" description="BTB" evidence="2">
    <location>
        <begin position="1"/>
        <end position="52"/>
    </location>
</feature>
<gene>
    <name evidence="3" type="ORF">SMACR_07580</name>
</gene>
<dbReference type="PROSITE" id="PS50097">
    <property type="entry name" value="BTB"/>
    <property type="match status" value="1"/>
</dbReference>
<evidence type="ECO:0000259" key="2">
    <source>
        <dbReference type="PROSITE" id="PS50097"/>
    </source>
</evidence>
<dbReference type="InterPro" id="IPR000210">
    <property type="entry name" value="BTB/POZ_dom"/>
</dbReference>
<comment type="caution">
    <text evidence="3">The sequence shown here is derived from an EMBL/GenBank/DDBJ whole genome shotgun (WGS) entry which is preliminary data.</text>
</comment>
<dbReference type="AlphaFoldDB" id="A0A8S8ZVX6"/>
<accession>A0A8S8ZVX6</accession>
<reference evidence="3 4" key="1">
    <citation type="submission" date="2017-07" db="EMBL/GenBank/DDBJ databases">
        <title>Genome sequence of the Sordaria macrospora wild type strain R19027.</title>
        <authorList>
            <person name="Nowrousian M."/>
            <person name="Teichert I."/>
            <person name="Kueck U."/>
        </authorList>
    </citation>
    <scope>NUCLEOTIDE SEQUENCE [LARGE SCALE GENOMIC DNA]</scope>
    <source>
        <strain evidence="3 4">R19027</strain>
        <tissue evidence="3">Mycelium</tissue>
    </source>
</reference>
<dbReference type="Proteomes" id="UP000433876">
    <property type="component" value="Unassembled WGS sequence"/>
</dbReference>
<dbReference type="Gene3D" id="3.30.710.10">
    <property type="entry name" value="Potassium Channel Kv1.1, Chain A"/>
    <property type="match status" value="1"/>
</dbReference>
<organism evidence="3 4">
    <name type="scientific">Sordaria macrospora</name>
    <dbReference type="NCBI Taxonomy" id="5147"/>
    <lineage>
        <taxon>Eukaryota</taxon>
        <taxon>Fungi</taxon>
        <taxon>Dikarya</taxon>
        <taxon>Ascomycota</taxon>
        <taxon>Pezizomycotina</taxon>
        <taxon>Sordariomycetes</taxon>
        <taxon>Sordariomycetidae</taxon>
        <taxon>Sordariales</taxon>
        <taxon>Sordariaceae</taxon>
        <taxon>Sordaria</taxon>
    </lineage>
</organism>
<feature type="compositionally biased region" description="Gly residues" evidence="1">
    <location>
        <begin position="305"/>
        <end position="332"/>
    </location>
</feature>
<protein>
    <recommendedName>
        <fullName evidence="2">BTB domain-containing protein</fullName>
    </recommendedName>
</protein>
<proteinExistence type="predicted"/>
<sequence>MRLSTRSAWFKQAFAGSDGTGQTSEINLHDQNPDDIDTMLRFMYADSLDENLTHPSSMPNPITTYCTLYNLGHRFMVPLLCRDTLTLLGQYLDTKLLLLCTYSAPVSGRSGIIDHTDPLLSPQSYSADLFKGIFTAYSTVSQSTKLHSLLASFLWAGRDRLFRLPGFRAQIDQCPMLGTDIFKVLLGDNSSSFIPPTTIKLTNLPGGSDIDELKAKHFGPSCARLDHTRKTQHPDRCECCDEVFDDERWAKRVYNPFKVVVRPAAWCRRCVEGKQNLNTGKRGVGIGGRFELGVGGGGLVDLVGGDGVEGGGGGGGGGGGRSGNGEGGSGEGEGVKQKKKAPLEDVIPMWRLSIKDDE</sequence>
<feature type="region of interest" description="Disordered" evidence="1">
    <location>
        <begin position="305"/>
        <end position="343"/>
    </location>
</feature>
<dbReference type="EMBL" id="NMPR01000017">
    <property type="protein sequence ID" value="KAA8634934.1"/>
    <property type="molecule type" value="Genomic_DNA"/>
</dbReference>
<dbReference type="Pfam" id="PF00651">
    <property type="entry name" value="BTB"/>
    <property type="match status" value="1"/>
</dbReference>
<evidence type="ECO:0000313" key="3">
    <source>
        <dbReference type="EMBL" id="KAA8634934.1"/>
    </source>
</evidence>
<dbReference type="CDD" id="cd18186">
    <property type="entry name" value="BTB_POZ_ZBTB_KLHL-like"/>
    <property type="match status" value="1"/>
</dbReference>
<dbReference type="SUPFAM" id="SSF54695">
    <property type="entry name" value="POZ domain"/>
    <property type="match status" value="1"/>
</dbReference>
<dbReference type="InterPro" id="IPR011333">
    <property type="entry name" value="SKP1/BTB/POZ_sf"/>
</dbReference>
<dbReference type="VEuPathDB" id="FungiDB:SMAC_07580"/>
<name>A0A8S8ZVX6_SORMA</name>